<protein>
    <submittedName>
        <fullName evidence="1">Uncharacterized protein</fullName>
    </submittedName>
</protein>
<organism evidence="1 2">
    <name type="scientific">Morus notabilis</name>
    <dbReference type="NCBI Taxonomy" id="981085"/>
    <lineage>
        <taxon>Eukaryota</taxon>
        <taxon>Viridiplantae</taxon>
        <taxon>Streptophyta</taxon>
        <taxon>Embryophyta</taxon>
        <taxon>Tracheophyta</taxon>
        <taxon>Spermatophyta</taxon>
        <taxon>Magnoliopsida</taxon>
        <taxon>eudicotyledons</taxon>
        <taxon>Gunneridae</taxon>
        <taxon>Pentapetalae</taxon>
        <taxon>rosids</taxon>
        <taxon>fabids</taxon>
        <taxon>Rosales</taxon>
        <taxon>Moraceae</taxon>
        <taxon>Moreae</taxon>
        <taxon>Morus</taxon>
    </lineage>
</organism>
<gene>
    <name evidence="1" type="ORF">L484_012917</name>
</gene>
<name>W9QZ13_9ROSA</name>
<dbReference type="AlphaFoldDB" id="W9QZ13"/>
<evidence type="ECO:0000313" key="1">
    <source>
        <dbReference type="EMBL" id="EXB51624.1"/>
    </source>
</evidence>
<evidence type="ECO:0000313" key="2">
    <source>
        <dbReference type="Proteomes" id="UP000030645"/>
    </source>
</evidence>
<dbReference type="Proteomes" id="UP000030645">
    <property type="component" value="Unassembled WGS sequence"/>
</dbReference>
<reference evidence="2" key="1">
    <citation type="submission" date="2013-01" db="EMBL/GenBank/DDBJ databases">
        <title>Draft Genome Sequence of a Mulberry Tree, Morus notabilis C.K. Schneid.</title>
        <authorList>
            <person name="He N."/>
            <person name="Zhao S."/>
        </authorList>
    </citation>
    <scope>NUCLEOTIDE SEQUENCE</scope>
</reference>
<dbReference type="EMBL" id="KE344045">
    <property type="protein sequence ID" value="EXB51624.1"/>
    <property type="molecule type" value="Genomic_DNA"/>
</dbReference>
<proteinExistence type="predicted"/>
<keyword evidence="2" id="KW-1185">Reference proteome</keyword>
<sequence length="61" mass="6881">MLEQGQQRYEVLLNKALDMLYHIIDMVEANPTIEGESYSCFPKDDVIADVGVSSIHTYCEG</sequence>
<accession>W9QZ13</accession>